<gene>
    <name evidence="8" type="ORF">CUN48_17420</name>
</gene>
<dbReference type="Gene3D" id="3.20.20.70">
    <property type="entry name" value="Aldolase class I"/>
    <property type="match status" value="1"/>
</dbReference>
<keyword evidence="4" id="KW-0288">FMN</keyword>
<evidence type="ECO:0000313" key="8">
    <source>
        <dbReference type="EMBL" id="PJF45726.1"/>
    </source>
</evidence>
<dbReference type="GO" id="GO:0004152">
    <property type="term" value="F:dihydroorotate dehydrogenase activity"/>
    <property type="evidence" value="ECO:0007669"/>
    <property type="project" value="TreeGrafter"/>
</dbReference>
<dbReference type="EMBL" id="PGTN01000815">
    <property type="protein sequence ID" value="PJF45726.1"/>
    <property type="molecule type" value="Genomic_DNA"/>
</dbReference>
<evidence type="ECO:0000313" key="9">
    <source>
        <dbReference type="Proteomes" id="UP000230790"/>
    </source>
</evidence>
<feature type="domain" description="Dihydroorotate dehydrogenase catalytic" evidence="7">
    <location>
        <begin position="2"/>
        <end position="153"/>
    </location>
</feature>
<dbReference type="PROSITE" id="PS00912">
    <property type="entry name" value="DHODEHASE_2"/>
    <property type="match status" value="1"/>
</dbReference>
<dbReference type="GO" id="GO:0006207">
    <property type="term" value="P:'de novo' pyrimidine nucleobase biosynthetic process"/>
    <property type="evidence" value="ECO:0007669"/>
    <property type="project" value="InterPro"/>
</dbReference>
<dbReference type="Proteomes" id="UP000230790">
    <property type="component" value="Unassembled WGS sequence"/>
</dbReference>
<accession>A0A2M8Q7D9</accession>
<dbReference type="GO" id="GO:0044205">
    <property type="term" value="P:'de novo' UMP biosynthetic process"/>
    <property type="evidence" value="ECO:0007669"/>
    <property type="project" value="UniProtKB-UniPathway"/>
</dbReference>
<dbReference type="InterPro" id="IPR005720">
    <property type="entry name" value="Dihydroorotate_DH_cat"/>
</dbReference>
<evidence type="ECO:0000256" key="2">
    <source>
        <dbReference type="ARBA" id="ARBA00004725"/>
    </source>
</evidence>
<protein>
    <submittedName>
        <fullName evidence="8">Dihydroorotate dehydrogenase</fullName>
    </submittedName>
</protein>
<name>A0A2M8Q7D9_9CHLR</name>
<reference evidence="8 9" key="1">
    <citation type="submission" date="2017-11" db="EMBL/GenBank/DDBJ databases">
        <title>Evolution of Phototrophy in the Chloroflexi Phylum Driven by Horizontal Gene Transfer.</title>
        <authorList>
            <person name="Ward L.M."/>
            <person name="Hemp J."/>
            <person name="Shih P.M."/>
            <person name="Mcglynn S.E."/>
            <person name="Fischer W."/>
        </authorList>
    </citation>
    <scope>NUCLEOTIDE SEQUENCE [LARGE SCALE GENOMIC DNA]</scope>
    <source>
        <strain evidence="8">JP3_7</strain>
    </source>
</reference>
<proteinExistence type="predicted"/>
<dbReference type="GO" id="GO:0005737">
    <property type="term" value="C:cytoplasm"/>
    <property type="evidence" value="ECO:0007669"/>
    <property type="project" value="InterPro"/>
</dbReference>
<dbReference type="PANTHER" id="PTHR48109:SF1">
    <property type="entry name" value="DIHYDROOROTATE DEHYDROGENASE (FUMARATE)"/>
    <property type="match status" value="1"/>
</dbReference>
<evidence type="ECO:0000256" key="5">
    <source>
        <dbReference type="ARBA" id="ARBA00022975"/>
    </source>
</evidence>
<dbReference type="AlphaFoldDB" id="A0A2M8Q7D9"/>
<organism evidence="8 9">
    <name type="scientific">Candidatus Thermofonsia Clade 3 bacterium</name>
    <dbReference type="NCBI Taxonomy" id="2364212"/>
    <lineage>
        <taxon>Bacteria</taxon>
        <taxon>Bacillati</taxon>
        <taxon>Chloroflexota</taxon>
        <taxon>Candidatus Thermofontia</taxon>
        <taxon>Candidatus Thermofonsia Clade 3</taxon>
    </lineage>
</organism>
<dbReference type="SUPFAM" id="SSF51395">
    <property type="entry name" value="FMN-linked oxidoreductases"/>
    <property type="match status" value="1"/>
</dbReference>
<keyword evidence="5" id="KW-0665">Pyrimidine biosynthesis</keyword>
<dbReference type="InterPro" id="IPR013785">
    <property type="entry name" value="Aldolase_TIM"/>
</dbReference>
<evidence type="ECO:0000256" key="1">
    <source>
        <dbReference type="ARBA" id="ARBA00001917"/>
    </source>
</evidence>
<evidence type="ECO:0000256" key="6">
    <source>
        <dbReference type="ARBA" id="ARBA00023002"/>
    </source>
</evidence>
<comment type="cofactor">
    <cofactor evidence="1">
        <name>FMN</name>
        <dbReference type="ChEBI" id="CHEBI:58210"/>
    </cofactor>
</comment>
<comment type="pathway">
    <text evidence="2">Pyrimidine metabolism; UMP biosynthesis via de novo pathway.</text>
</comment>
<dbReference type="InterPro" id="IPR050074">
    <property type="entry name" value="DHO_dehydrogenase"/>
</dbReference>
<feature type="non-terminal residue" evidence="8">
    <location>
        <position position="1"/>
    </location>
</feature>
<evidence type="ECO:0000256" key="4">
    <source>
        <dbReference type="ARBA" id="ARBA00022643"/>
    </source>
</evidence>
<comment type="caution">
    <text evidence="8">The sequence shown here is derived from an EMBL/GenBank/DDBJ whole genome shotgun (WGS) entry which is preliminary data.</text>
</comment>
<evidence type="ECO:0000259" key="7">
    <source>
        <dbReference type="Pfam" id="PF01180"/>
    </source>
</evidence>
<dbReference type="Pfam" id="PF01180">
    <property type="entry name" value="DHO_dh"/>
    <property type="match status" value="1"/>
</dbReference>
<keyword evidence="6" id="KW-0560">Oxidoreductase</keyword>
<dbReference type="PANTHER" id="PTHR48109">
    <property type="entry name" value="DIHYDROOROTATE DEHYDROGENASE (QUINONE), MITOCHONDRIAL-RELATED"/>
    <property type="match status" value="1"/>
</dbReference>
<evidence type="ECO:0000256" key="3">
    <source>
        <dbReference type="ARBA" id="ARBA00022630"/>
    </source>
</evidence>
<keyword evidence="3" id="KW-0285">Flavoprotein</keyword>
<feature type="non-terminal residue" evidence="8">
    <location>
        <position position="153"/>
    </location>
</feature>
<dbReference type="InterPro" id="IPR001295">
    <property type="entry name" value="Dihydroorotate_DH_CS"/>
</dbReference>
<sequence length="153" mass="15287">FIEVNISCPNVHSEFGEPYAGDPDAAAEVTGHVKDAVRAAGIAVVVKLAPNVPSIGRIARAVVAAGADALCVINTMPGMVIDAESGQPILANRSGGLSGPALKPIALKCVYDARKACPETPIIGTGGVTTGGDAVEMLMAGATVVGVGSAIYY</sequence>
<dbReference type="UniPathway" id="UPA00070"/>